<dbReference type="Proteomes" id="UP001163823">
    <property type="component" value="Chromosome 6"/>
</dbReference>
<dbReference type="PANTHER" id="PTHR34779">
    <property type="entry name" value="OS09G0542900 PROTEIN"/>
    <property type="match status" value="1"/>
</dbReference>
<dbReference type="PANTHER" id="PTHR34779:SF1">
    <property type="entry name" value="OS09G0542900 PROTEIN"/>
    <property type="match status" value="1"/>
</dbReference>
<feature type="region of interest" description="Disordered" evidence="1">
    <location>
        <begin position="127"/>
        <end position="150"/>
    </location>
</feature>
<organism evidence="2 3">
    <name type="scientific">Quillaja saponaria</name>
    <name type="common">Soap bark tree</name>
    <dbReference type="NCBI Taxonomy" id="32244"/>
    <lineage>
        <taxon>Eukaryota</taxon>
        <taxon>Viridiplantae</taxon>
        <taxon>Streptophyta</taxon>
        <taxon>Embryophyta</taxon>
        <taxon>Tracheophyta</taxon>
        <taxon>Spermatophyta</taxon>
        <taxon>Magnoliopsida</taxon>
        <taxon>eudicotyledons</taxon>
        <taxon>Gunneridae</taxon>
        <taxon>Pentapetalae</taxon>
        <taxon>rosids</taxon>
        <taxon>fabids</taxon>
        <taxon>Fabales</taxon>
        <taxon>Quillajaceae</taxon>
        <taxon>Quillaja</taxon>
    </lineage>
</organism>
<evidence type="ECO:0000313" key="2">
    <source>
        <dbReference type="EMBL" id="KAJ7966915.1"/>
    </source>
</evidence>
<dbReference type="EMBL" id="JARAOO010000006">
    <property type="protein sequence ID" value="KAJ7966915.1"/>
    <property type="molecule type" value="Genomic_DNA"/>
</dbReference>
<accession>A0AAD7PU53</accession>
<dbReference type="AlphaFoldDB" id="A0AAD7PU53"/>
<keyword evidence="3" id="KW-1185">Reference proteome</keyword>
<feature type="compositionally biased region" description="Acidic residues" evidence="1">
    <location>
        <begin position="188"/>
        <end position="205"/>
    </location>
</feature>
<comment type="caution">
    <text evidence="2">The sequence shown here is derived from an EMBL/GenBank/DDBJ whole genome shotgun (WGS) entry which is preliminary data.</text>
</comment>
<evidence type="ECO:0000256" key="1">
    <source>
        <dbReference type="SAM" id="MobiDB-lite"/>
    </source>
</evidence>
<dbReference type="InterPro" id="IPR038796">
    <property type="entry name" value="At1g76070-like"/>
</dbReference>
<proteinExistence type="predicted"/>
<dbReference type="KEGG" id="qsa:O6P43_016314"/>
<protein>
    <submittedName>
        <fullName evidence="2">Syringolide-induced protein 14-1-1</fullName>
    </submittedName>
</protein>
<feature type="region of interest" description="Disordered" evidence="1">
    <location>
        <begin position="182"/>
        <end position="215"/>
    </location>
</feature>
<evidence type="ECO:0000313" key="3">
    <source>
        <dbReference type="Proteomes" id="UP001163823"/>
    </source>
</evidence>
<feature type="compositionally biased region" description="Basic and acidic residues" evidence="1">
    <location>
        <begin position="131"/>
        <end position="146"/>
    </location>
</feature>
<name>A0AAD7PU53_QUISA</name>
<feature type="region of interest" description="Disordered" evidence="1">
    <location>
        <begin position="91"/>
        <end position="110"/>
    </location>
</feature>
<sequence length="246" mass="27851">MEKQAKTKNKILKFLPKAAPAITFQSYHFSPGRDHHNARHKSHANKGFSGMIPTEARRKLKNGSFQTQEPTSPKISCMGQIKHKNKNINKAKSFSLPKDHTKPETTPTAKDVKKNASSFLRMFSSVKPAGRKSDASAADHNRKAALGDRAPSLSQMRRFASGRDTFANFDWRVAPVTQEELDHRSSYDWEDDRDDQESEEEEEEAMIPFSGPILVGEGVPLQPRKEINIWKRRTMAPPRPLELTLC</sequence>
<feature type="region of interest" description="Disordered" evidence="1">
    <location>
        <begin position="30"/>
        <end position="50"/>
    </location>
</feature>
<gene>
    <name evidence="2" type="ORF">O6P43_016314</name>
</gene>
<reference evidence="2" key="1">
    <citation type="journal article" date="2023" name="Science">
        <title>Elucidation of the pathway for biosynthesis of saponin adjuvants from the soapbark tree.</title>
        <authorList>
            <person name="Reed J."/>
            <person name="Orme A."/>
            <person name="El-Demerdash A."/>
            <person name="Owen C."/>
            <person name="Martin L.B.B."/>
            <person name="Misra R.C."/>
            <person name="Kikuchi S."/>
            <person name="Rejzek M."/>
            <person name="Martin A.C."/>
            <person name="Harkess A."/>
            <person name="Leebens-Mack J."/>
            <person name="Louveau T."/>
            <person name="Stephenson M.J."/>
            <person name="Osbourn A."/>
        </authorList>
    </citation>
    <scope>NUCLEOTIDE SEQUENCE</scope>
    <source>
        <strain evidence="2">S10</strain>
    </source>
</reference>